<dbReference type="EMBL" id="AP018203">
    <property type="protein sequence ID" value="BAY54182.1"/>
    <property type="molecule type" value="Genomic_DNA"/>
</dbReference>
<reference evidence="2 3" key="1">
    <citation type="submission" date="2017-06" db="EMBL/GenBank/DDBJ databases">
        <title>Genome sequencing of cyanobaciteial culture collection at National Institute for Environmental Studies (NIES).</title>
        <authorList>
            <person name="Hirose Y."/>
            <person name="Shimura Y."/>
            <person name="Fujisawa T."/>
            <person name="Nakamura Y."/>
            <person name="Kawachi M."/>
        </authorList>
    </citation>
    <scope>NUCLEOTIDE SEQUENCE [LARGE SCALE GENOMIC DNA]</scope>
    <source>
        <strain evidence="2 3">NIES-2135</strain>
    </source>
</reference>
<dbReference type="Proteomes" id="UP000217895">
    <property type="component" value="Chromosome"/>
</dbReference>
<dbReference type="AlphaFoldDB" id="A0A1Z4JBP7"/>
<evidence type="ECO:0000313" key="3">
    <source>
        <dbReference type="Proteomes" id="UP000217895"/>
    </source>
</evidence>
<dbReference type="Pfam" id="PF09353">
    <property type="entry name" value="DUF1995"/>
    <property type="match status" value="1"/>
</dbReference>
<dbReference type="InterPro" id="IPR053021">
    <property type="entry name" value="Chloroplast_ADK"/>
</dbReference>
<dbReference type="PANTHER" id="PTHR35509">
    <property type="entry name" value="DOMAIN PROTEIN, PUTATIVE (DUF1995)-RELATED"/>
    <property type="match status" value="1"/>
</dbReference>
<proteinExistence type="predicted"/>
<dbReference type="PANTHER" id="PTHR35509:SF1">
    <property type="entry name" value="DOMAIN PROTEIN, PUTATIVE (DUF1995)-RELATED"/>
    <property type="match status" value="1"/>
</dbReference>
<evidence type="ECO:0000313" key="2">
    <source>
        <dbReference type="EMBL" id="BAY54182.1"/>
    </source>
</evidence>
<evidence type="ECO:0000259" key="1">
    <source>
        <dbReference type="Pfam" id="PF09353"/>
    </source>
</evidence>
<gene>
    <name evidence="2" type="ORF">NIES2135_09970</name>
</gene>
<protein>
    <recommendedName>
        <fullName evidence="1">DUF1995 domain-containing protein</fullName>
    </recommendedName>
</protein>
<feature type="domain" description="DUF1995" evidence="1">
    <location>
        <begin position="5"/>
        <end position="213"/>
    </location>
</feature>
<accession>A0A1Z4JBP7</accession>
<sequence>MPELPDTLEDAIAQAQIATQAALEAGYTRLQVELVFPELKPMPIAEQFITMFRDRGAGLKLFFTDSGIAALAKRDWGDLPHQIRSLDVAGSRQTTPVTEQVDPEDELYVFVSPSAVEVPPVEQICNAAGERPVILLNPRLEDVATIGIGYAGRQLRQRFLDTIEPCYYLRPLDDQSAIFRCYPSPWQVWYAPDGTYELIAEERDRPDSEKLDEIFAKALGQSAKPSLFAGLQQFIKALGR</sequence>
<name>A0A1Z4JBP7_LEPBY</name>
<organism evidence="2 3">
    <name type="scientific">Leptolyngbya boryana NIES-2135</name>
    <dbReference type="NCBI Taxonomy" id="1973484"/>
    <lineage>
        <taxon>Bacteria</taxon>
        <taxon>Bacillati</taxon>
        <taxon>Cyanobacteriota</taxon>
        <taxon>Cyanophyceae</taxon>
        <taxon>Leptolyngbyales</taxon>
        <taxon>Leptolyngbyaceae</taxon>
        <taxon>Leptolyngbya group</taxon>
        <taxon>Leptolyngbya</taxon>
    </lineage>
</organism>
<keyword evidence="3" id="KW-1185">Reference proteome</keyword>
<dbReference type="InterPro" id="IPR018962">
    <property type="entry name" value="DUF1995"/>
</dbReference>